<feature type="transmembrane region" description="Helical" evidence="2">
    <location>
        <begin position="34"/>
        <end position="52"/>
    </location>
</feature>
<gene>
    <name evidence="3" type="ORF">L0664_16830</name>
</gene>
<reference evidence="3 4" key="1">
    <citation type="submission" date="2022-01" db="EMBL/GenBank/DDBJ databases">
        <title>Octadecabacter sp. nov., isolated from a marine alga.</title>
        <authorList>
            <person name="Jin M.S."/>
            <person name="Kim H.M."/>
            <person name="Han D.M."/>
            <person name="Jung J.J."/>
            <person name="Jeon C.O."/>
        </authorList>
    </citation>
    <scope>NUCLEOTIDE SEQUENCE [LARGE SCALE GENOMIC DNA]</scope>
    <source>
        <strain evidence="3 4">G9-8</strain>
    </source>
</reference>
<feature type="transmembrane region" description="Helical" evidence="2">
    <location>
        <begin position="104"/>
        <end position="123"/>
    </location>
</feature>
<dbReference type="Proteomes" id="UP001200557">
    <property type="component" value="Unassembled WGS sequence"/>
</dbReference>
<evidence type="ECO:0000313" key="4">
    <source>
        <dbReference type="Proteomes" id="UP001200557"/>
    </source>
</evidence>
<protein>
    <submittedName>
        <fullName evidence="3">Uncharacterized protein</fullName>
    </submittedName>
</protein>
<accession>A0ABS9CZV3</accession>
<feature type="compositionally biased region" description="Basic and acidic residues" evidence="1">
    <location>
        <begin position="1"/>
        <end position="10"/>
    </location>
</feature>
<evidence type="ECO:0000256" key="2">
    <source>
        <dbReference type="SAM" id="Phobius"/>
    </source>
</evidence>
<feature type="transmembrane region" description="Helical" evidence="2">
    <location>
        <begin position="72"/>
        <end position="92"/>
    </location>
</feature>
<keyword evidence="2" id="KW-0472">Membrane</keyword>
<dbReference type="EMBL" id="JAKGAQ010000005">
    <property type="protein sequence ID" value="MCF2872734.1"/>
    <property type="molecule type" value="Genomic_DNA"/>
</dbReference>
<evidence type="ECO:0000256" key="1">
    <source>
        <dbReference type="SAM" id="MobiDB-lite"/>
    </source>
</evidence>
<sequence>MTTDFTDRLKTPPAPDMPTLDGRADADKSARRRVWRNLTLGVIWMAPVGYFLTHGQDLSEQLSSVQSVAPYIKPASIVLALVCVASVLMMAIKLRSAVFRGKSIPLAIGMAIGFMAGCGPTVIMEQLAL</sequence>
<dbReference type="RefSeq" id="WP_235227061.1">
    <property type="nucleotide sequence ID" value="NZ_JAKGAQ010000005.1"/>
</dbReference>
<keyword evidence="2" id="KW-0812">Transmembrane</keyword>
<comment type="caution">
    <text evidence="3">The sequence shown here is derived from an EMBL/GenBank/DDBJ whole genome shotgun (WGS) entry which is preliminary data.</text>
</comment>
<keyword evidence="4" id="KW-1185">Reference proteome</keyword>
<keyword evidence="2" id="KW-1133">Transmembrane helix</keyword>
<organism evidence="3 4">
    <name type="scientific">Octadecabacter dasysiphoniae</name>
    <dbReference type="NCBI Taxonomy" id="2909341"/>
    <lineage>
        <taxon>Bacteria</taxon>
        <taxon>Pseudomonadati</taxon>
        <taxon>Pseudomonadota</taxon>
        <taxon>Alphaproteobacteria</taxon>
        <taxon>Rhodobacterales</taxon>
        <taxon>Roseobacteraceae</taxon>
        <taxon>Octadecabacter</taxon>
    </lineage>
</organism>
<proteinExistence type="predicted"/>
<name>A0ABS9CZV3_9RHOB</name>
<evidence type="ECO:0000313" key="3">
    <source>
        <dbReference type="EMBL" id="MCF2872734.1"/>
    </source>
</evidence>
<feature type="region of interest" description="Disordered" evidence="1">
    <location>
        <begin position="1"/>
        <end position="25"/>
    </location>
</feature>